<dbReference type="SUPFAM" id="SSF52540">
    <property type="entry name" value="P-loop containing nucleoside triphosphate hydrolases"/>
    <property type="match status" value="1"/>
</dbReference>
<feature type="compositionally biased region" description="Polar residues" evidence="1">
    <location>
        <begin position="48"/>
        <end position="57"/>
    </location>
</feature>
<dbReference type="EMBL" id="PDNB01000192">
    <property type="protein sequence ID" value="PGH00062.1"/>
    <property type="molecule type" value="Genomic_DNA"/>
</dbReference>
<dbReference type="CDD" id="cd00882">
    <property type="entry name" value="Ras_like_GTPase"/>
    <property type="match status" value="1"/>
</dbReference>
<dbReference type="Proteomes" id="UP000223968">
    <property type="component" value="Unassembled WGS sequence"/>
</dbReference>
<dbReference type="Gene3D" id="3.40.50.300">
    <property type="entry name" value="P-loop containing nucleotide triphosphate hydrolases"/>
    <property type="match status" value="1"/>
</dbReference>
<feature type="region of interest" description="Disordered" evidence="1">
    <location>
        <begin position="1"/>
        <end position="100"/>
    </location>
</feature>
<keyword evidence="3" id="KW-1185">Reference proteome</keyword>
<name>A0A2B7WU96_9EURO</name>
<proteinExistence type="predicted"/>
<feature type="compositionally biased region" description="Basic and acidic residues" evidence="1">
    <location>
        <begin position="80"/>
        <end position="89"/>
    </location>
</feature>
<dbReference type="STRING" id="1447875.A0A2B7WU96"/>
<evidence type="ECO:0000313" key="3">
    <source>
        <dbReference type="Proteomes" id="UP000223968"/>
    </source>
</evidence>
<feature type="compositionally biased region" description="Pro residues" evidence="1">
    <location>
        <begin position="22"/>
        <end position="36"/>
    </location>
</feature>
<evidence type="ECO:0008006" key="4">
    <source>
        <dbReference type="Google" id="ProtNLM"/>
    </source>
</evidence>
<reference evidence="2 3" key="1">
    <citation type="submission" date="2017-10" db="EMBL/GenBank/DDBJ databases">
        <title>Comparative genomics in systemic dimorphic fungi from Ajellomycetaceae.</title>
        <authorList>
            <person name="Munoz J.F."/>
            <person name="Mcewen J.G."/>
            <person name="Clay O.K."/>
            <person name="Cuomo C.A."/>
        </authorList>
    </citation>
    <scope>NUCLEOTIDE SEQUENCE [LARGE SCALE GENOMIC DNA]</scope>
    <source>
        <strain evidence="2 3">UAMH5409</strain>
    </source>
</reference>
<dbReference type="InterPro" id="IPR027417">
    <property type="entry name" value="P-loop_NTPase"/>
</dbReference>
<evidence type="ECO:0000313" key="2">
    <source>
        <dbReference type="EMBL" id="PGH00062.1"/>
    </source>
</evidence>
<gene>
    <name evidence="2" type="ORF">AJ79_08333</name>
</gene>
<organism evidence="2 3">
    <name type="scientific">Helicocarpus griseus UAMH5409</name>
    <dbReference type="NCBI Taxonomy" id="1447875"/>
    <lineage>
        <taxon>Eukaryota</taxon>
        <taxon>Fungi</taxon>
        <taxon>Dikarya</taxon>
        <taxon>Ascomycota</taxon>
        <taxon>Pezizomycotina</taxon>
        <taxon>Eurotiomycetes</taxon>
        <taxon>Eurotiomycetidae</taxon>
        <taxon>Onygenales</taxon>
        <taxon>Ajellomycetaceae</taxon>
        <taxon>Helicocarpus</taxon>
    </lineage>
</organism>
<evidence type="ECO:0000256" key="1">
    <source>
        <dbReference type="SAM" id="MobiDB-lite"/>
    </source>
</evidence>
<protein>
    <recommendedName>
        <fullName evidence="4">G domain-containing protein</fullName>
    </recommendedName>
</protein>
<comment type="caution">
    <text evidence="2">The sequence shown here is derived from an EMBL/GenBank/DDBJ whole genome shotgun (WGS) entry which is preliminary data.</text>
</comment>
<dbReference type="AlphaFoldDB" id="A0A2B7WU96"/>
<dbReference type="OrthoDB" id="8954335at2759"/>
<sequence length="429" mass="47705">MSTTNDRPVTPPPAYSFVGSPRPSPPPSVSFSPPPYHETSLDQGGPSNGQIYQSFPNPASPHVHFEDDVPPPRLPQRPSRRTDYAHQHESANWAPAQRQGIQLRPDDIVIPVMGMPGSGKSSFISLLADGHGTIIGHSPDTKPIEIHPYLPDRKIRILLLDIPSFTSPSSNADIATLTTLSNLLAHLYTNHIRIGGLIYLHPITSSSRLDPAAQRNLRLFTKLAGPAALPNILIATTMWNHLDPSMLNECTSREKQLREHYWAGLLSRGSMLTRHDGSARSAEHIVRMLLGKRAPVVLDIQQELVVHRQQLGETAAGQELYAAMREERQRYGAELMAVREEMESAVRRKDFERRRVLGERDARLLERIRGLEEGVGALRMDFKRLRGEVRGRERERERDGKGKGKKHFGRTAVGIGVGAVLGLTTGIFI</sequence>
<accession>A0A2B7WU96</accession>